<dbReference type="GO" id="GO:0009055">
    <property type="term" value="F:electron transfer activity"/>
    <property type="evidence" value="ECO:0007669"/>
    <property type="project" value="InterPro"/>
</dbReference>
<accession>I1X5E2</accession>
<dbReference type="InterPro" id="IPR009056">
    <property type="entry name" value="Cyt_c-like_dom"/>
</dbReference>
<dbReference type="PROSITE" id="PS51007">
    <property type="entry name" value="CYTC"/>
    <property type="match status" value="1"/>
</dbReference>
<gene>
    <name evidence="6" type="primary">soxX</name>
    <name evidence="6" type="ORF">ws406H10_0005</name>
</gene>
<dbReference type="InterPro" id="IPR036909">
    <property type="entry name" value="Cyt_c-like_dom_sf"/>
</dbReference>
<keyword evidence="2 4" id="KW-0479">Metal-binding</keyword>
<evidence type="ECO:0000313" key="6">
    <source>
        <dbReference type="EMBL" id="AFI78717.1"/>
    </source>
</evidence>
<evidence type="ECO:0000259" key="5">
    <source>
        <dbReference type="PROSITE" id="PS51007"/>
    </source>
</evidence>
<keyword evidence="3 4" id="KW-0408">Iron</keyword>
<dbReference type="EMBL" id="JQ256789">
    <property type="protein sequence ID" value="AFI78717.1"/>
    <property type="molecule type" value="Genomic_DNA"/>
</dbReference>
<reference evidence="6" key="1">
    <citation type="journal article" date="2012" name="ISME J.">
        <title>Roseobacter clade bacteria are abundant in coastal sediments and encode a novel combination of sulfur oxidation genes.</title>
        <authorList>
            <person name="Lenk S."/>
            <person name="Moraru C."/>
            <person name="Hahnke S."/>
            <person name="Arnds J."/>
            <person name="Richter M."/>
            <person name="Kube M."/>
            <person name="Reinhardt R."/>
            <person name="Brinkhoff T."/>
            <person name="Harder J."/>
            <person name="Amann R."/>
            <person name="Mussmann M."/>
        </authorList>
    </citation>
    <scope>NUCLEOTIDE SEQUENCE</scope>
</reference>
<dbReference type="NCBIfam" id="TIGR04485">
    <property type="entry name" value="thiosulf_SoxX"/>
    <property type="match status" value="1"/>
</dbReference>
<feature type="domain" description="Cytochrome c" evidence="5">
    <location>
        <begin position="62"/>
        <end position="168"/>
    </location>
</feature>
<dbReference type="AlphaFoldDB" id="I1X5E2"/>
<proteinExistence type="predicted"/>
<name>I1X5E2_9BACT</name>
<protein>
    <submittedName>
        <fullName evidence="6">Sulfur/thiosulfate oxidation protein SoxX</fullName>
    </submittedName>
</protein>
<evidence type="ECO:0000256" key="1">
    <source>
        <dbReference type="ARBA" id="ARBA00022617"/>
    </source>
</evidence>
<sequence length="170" mass="18381">MALFLCQLRIQEEDLTKKLATLSFVAGILAATVPHASAEVVMPDAVMIEDGAIAGSLTGSAGDAENGRKVFANRKQGNCLACHMNKDLSEQPFHGEVGPSLDGVAGRWEEAELRAILVNSKIALSEETIMPSFYRSKNGARTLEKFDGKTILTAEQVEDVLAYLKTLKEE</sequence>
<dbReference type="InterPro" id="IPR030999">
    <property type="entry name" value="Thiosulf_SoxX"/>
</dbReference>
<dbReference type="Pfam" id="PF00034">
    <property type="entry name" value="Cytochrom_C"/>
    <property type="match status" value="1"/>
</dbReference>
<dbReference type="GO" id="GO:0020037">
    <property type="term" value="F:heme binding"/>
    <property type="evidence" value="ECO:0007669"/>
    <property type="project" value="InterPro"/>
</dbReference>
<evidence type="ECO:0000256" key="2">
    <source>
        <dbReference type="ARBA" id="ARBA00022723"/>
    </source>
</evidence>
<keyword evidence="1 4" id="KW-0349">Heme</keyword>
<evidence type="ECO:0000256" key="4">
    <source>
        <dbReference type="PROSITE-ProRule" id="PRU00433"/>
    </source>
</evidence>
<dbReference type="GO" id="GO:0046872">
    <property type="term" value="F:metal ion binding"/>
    <property type="evidence" value="ECO:0007669"/>
    <property type="project" value="UniProtKB-KW"/>
</dbReference>
<evidence type="ECO:0000256" key="3">
    <source>
        <dbReference type="ARBA" id="ARBA00023004"/>
    </source>
</evidence>
<dbReference type="SUPFAM" id="SSF46626">
    <property type="entry name" value="Cytochrome c"/>
    <property type="match status" value="1"/>
</dbReference>
<dbReference type="Gene3D" id="1.10.760.10">
    <property type="entry name" value="Cytochrome c-like domain"/>
    <property type="match status" value="1"/>
</dbReference>
<organism evidence="6">
    <name type="scientific">uncultured bacterium ws406H10</name>
    <dbReference type="NCBI Taxonomy" id="1131831"/>
    <lineage>
        <taxon>Bacteria</taxon>
        <taxon>environmental samples</taxon>
    </lineage>
</organism>